<accession>F8SJ52</accession>
<dbReference type="KEGG" id="vg:26643737"/>
<evidence type="ECO:0000313" key="1">
    <source>
        <dbReference type="EMBL" id="AEH03632.1"/>
    </source>
</evidence>
<reference evidence="1 2" key="1">
    <citation type="journal article" date="2011" name="Microbiology">
        <title>The Pseudomonas aeruginosa generalized transducing phage phiPA3 is a new member of the phiKZ-like group of 'jumbo' phages, and infects model laboratory strains and clinical isolates from cystic fibrosis patients.</title>
        <authorList>
            <person name="Monson R."/>
            <person name="Foulds I."/>
            <person name="Foweraker J."/>
            <person name="Welch M."/>
            <person name="Salmond G.P."/>
        </authorList>
    </citation>
    <scope>NUCLEOTIDE SEQUENCE [LARGE SCALE GENOMIC DNA]</scope>
</reference>
<dbReference type="Proteomes" id="UP000008388">
    <property type="component" value="Segment"/>
</dbReference>
<proteinExistence type="predicted"/>
<organism evidence="1 2">
    <name type="scientific">Pseudomonas phage PhiPA3</name>
    <name type="common">Pseudomonas aeruginosa phage PhiPA3</name>
    <dbReference type="NCBI Taxonomy" id="998086"/>
    <lineage>
        <taxon>Viruses</taxon>
        <taxon>Duplodnaviria</taxon>
        <taxon>Heunggongvirae</taxon>
        <taxon>Uroviricota</taxon>
        <taxon>Caudoviricetes</taxon>
        <taxon>Chimalliviridae</taxon>
        <taxon>Miltoncavirus</taxon>
        <taxon>Miltoncavirus PhiPA3</taxon>
    </lineage>
</organism>
<gene>
    <name evidence="1" type="primary">209</name>
</gene>
<organismHost>
    <name type="scientific">Pseudomonas aeruginosa</name>
    <dbReference type="NCBI Taxonomy" id="287"/>
</organismHost>
<keyword evidence="2" id="KW-1185">Reference proteome</keyword>
<sequence>MKRVGFISIQQQQGIYADGYEVTPVRTGYEQIVAQRTSSIFATAAEQDGEVISVDEHGITVKYADGEIVSSPLGIVHGTAAGVNYPHDLVTDLKKGDKFKHGDTIAYNRKYFTADRYAPGQVLWKAGCMATVAFCDNLDTLEDGSTISKELAVRLQTQTTDIKNITVRFDQHVSELVKRGDHVDLNSILCIIEDPETAENTLFGDAAIETLRRLAAHTPRAKVVGTVSKIECYYHGDIEDMSENLQAIARASDKQRADIAKSLNQPVFTGEVDSSFRVKGQILEPDHMVIRIYIDHDISCGVGDKGVLGNQMKTVISRVMEGRNETEDGTPIDLIFGNTSVEERMVMSPKLISTTSILLRALSKHIAGVYRGTTNAKAK</sequence>
<dbReference type="SUPFAM" id="SSF64484">
    <property type="entry name" value="beta and beta-prime subunits of DNA dependent RNA-polymerase"/>
    <property type="match status" value="1"/>
</dbReference>
<protein>
    <submittedName>
        <fullName evidence="1">Uncharacterized protein 209</fullName>
    </submittedName>
</protein>
<dbReference type="EMBL" id="HQ630627">
    <property type="protein sequence ID" value="AEH03632.1"/>
    <property type="molecule type" value="Genomic_DNA"/>
</dbReference>
<evidence type="ECO:0000313" key="2">
    <source>
        <dbReference type="Proteomes" id="UP000008388"/>
    </source>
</evidence>
<dbReference type="RefSeq" id="YP_009217288.1">
    <property type="nucleotide sequence ID" value="NC_028999.1"/>
</dbReference>
<name>F8SJ52_BPPA3</name>
<dbReference type="GeneID" id="26643737"/>